<accession>A0A8J2RGC8</accession>
<evidence type="ECO:0000256" key="7">
    <source>
        <dbReference type="SAM" id="MobiDB-lite"/>
    </source>
</evidence>
<name>A0A8J2RGC8_9CRUS</name>
<dbReference type="EMBL" id="CAKKLH010000078">
    <property type="protein sequence ID" value="CAH0102248.1"/>
    <property type="molecule type" value="Genomic_DNA"/>
</dbReference>
<comment type="caution">
    <text evidence="9">The sequence shown here is derived from an EMBL/GenBank/DDBJ whole genome shotgun (WGS) entry which is preliminary data.</text>
</comment>
<evidence type="ECO:0000256" key="5">
    <source>
        <dbReference type="ARBA" id="ARBA00023242"/>
    </source>
</evidence>
<dbReference type="GO" id="GO:0034388">
    <property type="term" value="C:Pwp2p-containing subcomplex of 90S preribosome"/>
    <property type="evidence" value="ECO:0007669"/>
    <property type="project" value="TreeGrafter"/>
</dbReference>
<keyword evidence="10" id="KW-1185">Reference proteome</keyword>
<dbReference type="OrthoDB" id="3142434at2759"/>
<sequence length="925" mass="103275">MRFSYNFSQLLGTVYRKGNIIFSKNGDSVIAPVGNKISVYDLKNNKSETLPVESRYNYTTIALSPNGVILIAINEDGEADVISLLSKTVIHKFRFNRPILAVKFSPNGKFFALTKENSVFVYRSPGSKREYNPFVLERVFHGFFDETTCLDWSSDSRFLLAGSKDMSARVFTVEKILHFQKFLLAGNTDVVVGCFFERDSLDAYIVCKNGAVNIWEFSDDIENLIRVEDHKKKTVKDVNASEQMEEDDIEEDPENPNSEPKEDKKEKETETEESKHLFYKRSSRHFLSDTFKGEKGVSIFNISVTSVAYVPSTKLLVTGYSHGAFLLHEMPEVNLIHSLKISKQLVSSIAINPTGDWIALGCADMGQLLVWEWQSETYVMKQQGHFDTMSSVAYSPDGSYLATGGRDSKVKVWDTNTGFSFVTFTEHTSTITGVAFTQTGRALLSSSLDGTVRAFDMARYRNFRTFTSPKPAQFSCLSIDVSGDLVAAGAQDTFDVYLWSLQTGRLLEVLSGHEGPVSSLCFSPSPLSSLLVSVSWDKTLRIWDAVSSSASLTRETINLTADGLAVCFRPDGQQVAVATLDGHISIFDPHQGSQLLTIEGRNDLSSGRADTDVVTAKKNLQGKAFKTLCYTADGQCLLAAGQSKNICIYQVTEKMLVKKYEITQNRSLDAMDDIINRKKMTEFGNMALIEEREDSHNGPVALRLPGVRSGDMASRSFKPEVRVSHLQFSPNGRAFAATTTEGLLVYSLDNNLVFEPFDLSEDITPRTIRSTLKSKDYSRAFIMALKLNESKLTREVYETIPPDSVAIVVQTLASSFVERVLSFIVHQMDTSPHIEFHLKWVVAILYEHGTLLQKRTPSTVSVLRAIQKTVGRKFEDISKLCQHNRYALQYLLALGGTAQKRSVGAIMSVEDEEEESDDDDDEMET</sequence>
<feature type="domain" description="Small-subunit processome Utp12" evidence="8">
    <location>
        <begin position="788"/>
        <end position="892"/>
    </location>
</feature>
<dbReference type="InterPro" id="IPR001680">
    <property type="entry name" value="WD40_rpt"/>
</dbReference>
<comment type="subcellular location">
    <subcellularLocation>
        <location evidence="1">Nucleus</location>
        <location evidence="1">Nucleolus</location>
    </subcellularLocation>
</comment>
<evidence type="ECO:0000256" key="6">
    <source>
        <dbReference type="PROSITE-ProRule" id="PRU00221"/>
    </source>
</evidence>
<dbReference type="PROSITE" id="PS00678">
    <property type="entry name" value="WD_REPEATS_1"/>
    <property type="match status" value="1"/>
</dbReference>
<dbReference type="PANTHER" id="PTHR19858:SF0">
    <property type="entry name" value="PERIODIC TRYPTOPHAN PROTEIN 2 HOMOLOG"/>
    <property type="match status" value="1"/>
</dbReference>
<dbReference type="PANTHER" id="PTHR19858">
    <property type="entry name" value="WD40 REPEAT PROTEIN"/>
    <property type="match status" value="1"/>
</dbReference>
<dbReference type="Proteomes" id="UP000789390">
    <property type="component" value="Unassembled WGS sequence"/>
</dbReference>
<dbReference type="GO" id="GO:0000462">
    <property type="term" value="P:maturation of SSU-rRNA from tricistronic rRNA transcript (SSU-rRNA, 5.8S rRNA, LSU-rRNA)"/>
    <property type="evidence" value="ECO:0007669"/>
    <property type="project" value="TreeGrafter"/>
</dbReference>
<protein>
    <recommendedName>
        <fullName evidence="8">Small-subunit processome Utp12 domain-containing protein</fullName>
    </recommendedName>
</protein>
<evidence type="ECO:0000256" key="2">
    <source>
        <dbReference type="ARBA" id="ARBA00010226"/>
    </source>
</evidence>
<dbReference type="GO" id="GO:0000028">
    <property type="term" value="P:ribosomal small subunit assembly"/>
    <property type="evidence" value="ECO:0007669"/>
    <property type="project" value="TreeGrafter"/>
</dbReference>
<keyword evidence="4" id="KW-0677">Repeat</keyword>
<evidence type="ECO:0000256" key="4">
    <source>
        <dbReference type="ARBA" id="ARBA00022737"/>
    </source>
</evidence>
<keyword evidence="5" id="KW-0539">Nucleus</keyword>
<gene>
    <name evidence="9" type="ORF">DGAL_LOCUS4639</name>
</gene>
<dbReference type="GO" id="GO:0032040">
    <property type="term" value="C:small-subunit processome"/>
    <property type="evidence" value="ECO:0007669"/>
    <property type="project" value="TreeGrafter"/>
</dbReference>
<dbReference type="FunFam" id="2.130.10.10:FF:000499">
    <property type="entry name" value="PWP2, small subunit processome component"/>
    <property type="match status" value="1"/>
</dbReference>
<dbReference type="PROSITE" id="PS50294">
    <property type="entry name" value="WD_REPEATS_REGION"/>
    <property type="match status" value="3"/>
</dbReference>
<comment type="similarity">
    <text evidence="2">Belongs to the WD repeat PWP2 family.</text>
</comment>
<dbReference type="AlphaFoldDB" id="A0A8J2RGC8"/>
<keyword evidence="3 6" id="KW-0853">WD repeat</keyword>
<feature type="repeat" description="WD" evidence="6">
    <location>
        <begin position="382"/>
        <end position="423"/>
    </location>
</feature>
<dbReference type="Pfam" id="PF04003">
    <property type="entry name" value="Utp12"/>
    <property type="match status" value="1"/>
</dbReference>
<reference evidence="9" key="1">
    <citation type="submission" date="2021-11" db="EMBL/GenBank/DDBJ databases">
        <authorList>
            <person name="Schell T."/>
        </authorList>
    </citation>
    <scope>NUCLEOTIDE SEQUENCE</scope>
    <source>
        <strain evidence="9">M5</strain>
    </source>
</reference>
<dbReference type="InterPro" id="IPR015943">
    <property type="entry name" value="WD40/YVTN_repeat-like_dom_sf"/>
</dbReference>
<feature type="compositionally biased region" description="Basic and acidic residues" evidence="7">
    <location>
        <begin position="259"/>
        <end position="276"/>
    </location>
</feature>
<evidence type="ECO:0000313" key="10">
    <source>
        <dbReference type="Proteomes" id="UP000789390"/>
    </source>
</evidence>
<dbReference type="PROSITE" id="PS50082">
    <property type="entry name" value="WD_REPEATS_2"/>
    <property type="match status" value="3"/>
</dbReference>
<dbReference type="SMART" id="SM00320">
    <property type="entry name" value="WD40"/>
    <property type="match status" value="11"/>
</dbReference>
<evidence type="ECO:0000259" key="8">
    <source>
        <dbReference type="Pfam" id="PF04003"/>
    </source>
</evidence>
<dbReference type="InterPro" id="IPR007148">
    <property type="entry name" value="SSU_processome_Utp12"/>
</dbReference>
<dbReference type="InterPro" id="IPR027145">
    <property type="entry name" value="PWP2"/>
</dbReference>
<dbReference type="SUPFAM" id="SSF82171">
    <property type="entry name" value="DPP6 N-terminal domain-like"/>
    <property type="match status" value="1"/>
</dbReference>
<dbReference type="CDD" id="cd00200">
    <property type="entry name" value="WD40"/>
    <property type="match status" value="1"/>
</dbReference>
<feature type="region of interest" description="Disordered" evidence="7">
    <location>
        <begin position="235"/>
        <end position="276"/>
    </location>
</feature>
<dbReference type="InterPro" id="IPR019775">
    <property type="entry name" value="WD40_repeat_CS"/>
</dbReference>
<organism evidence="9 10">
    <name type="scientific">Daphnia galeata</name>
    <dbReference type="NCBI Taxonomy" id="27404"/>
    <lineage>
        <taxon>Eukaryota</taxon>
        <taxon>Metazoa</taxon>
        <taxon>Ecdysozoa</taxon>
        <taxon>Arthropoda</taxon>
        <taxon>Crustacea</taxon>
        <taxon>Branchiopoda</taxon>
        <taxon>Diplostraca</taxon>
        <taxon>Cladocera</taxon>
        <taxon>Anomopoda</taxon>
        <taxon>Daphniidae</taxon>
        <taxon>Daphnia</taxon>
    </lineage>
</organism>
<feature type="compositionally biased region" description="Acidic residues" evidence="7">
    <location>
        <begin position="243"/>
        <end position="254"/>
    </location>
</feature>
<evidence type="ECO:0000313" key="9">
    <source>
        <dbReference type="EMBL" id="CAH0102248.1"/>
    </source>
</evidence>
<dbReference type="SUPFAM" id="SSF50998">
    <property type="entry name" value="Quinoprotein alcohol dehydrogenase-like"/>
    <property type="match status" value="1"/>
</dbReference>
<dbReference type="Pfam" id="PF00400">
    <property type="entry name" value="WD40"/>
    <property type="match status" value="4"/>
</dbReference>
<evidence type="ECO:0000256" key="1">
    <source>
        <dbReference type="ARBA" id="ARBA00004604"/>
    </source>
</evidence>
<dbReference type="InterPro" id="IPR011047">
    <property type="entry name" value="Quinoprotein_ADH-like_sf"/>
</dbReference>
<proteinExistence type="inferred from homology"/>
<feature type="repeat" description="WD" evidence="6">
    <location>
        <begin position="510"/>
        <end position="553"/>
    </location>
</feature>
<dbReference type="Gene3D" id="2.130.10.10">
    <property type="entry name" value="YVTN repeat-like/Quinoprotein amine dehydrogenase"/>
    <property type="match status" value="3"/>
</dbReference>
<feature type="repeat" description="WD" evidence="6">
    <location>
        <begin position="424"/>
        <end position="465"/>
    </location>
</feature>
<evidence type="ECO:0000256" key="3">
    <source>
        <dbReference type="ARBA" id="ARBA00022574"/>
    </source>
</evidence>